<dbReference type="EMBL" id="BAABKG010000002">
    <property type="protein sequence ID" value="GAA5147569.1"/>
    <property type="molecule type" value="Genomic_DNA"/>
</dbReference>
<name>A0ABP9PJA0_9ACTN</name>
<gene>
    <name evidence="1" type="ORF">GCM10023340_20180</name>
</gene>
<dbReference type="RefSeq" id="WP_345457785.1">
    <property type="nucleotide sequence ID" value="NZ_BAABKG010000002.1"/>
</dbReference>
<proteinExistence type="predicted"/>
<organism evidence="1 2">
    <name type="scientific">Nocardioides marinquilinus</name>
    <dbReference type="NCBI Taxonomy" id="1210400"/>
    <lineage>
        <taxon>Bacteria</taxon>
        <taxon>Bacillati</taxon>
        <taxon>Actinomycetota</taxon>
        <taxon>Actinomycetes</taxon>
        <taxon>Propionibacteriales</taxon>
        <taxon>Nocardioidaceae</taxon>
        <taxon>Nocardioides</taxon>
    </lineage>
</organism>
<protein>
    <recommendedName>
        <fullName evidence="3">Glycosyltransferase</fullName>
    </recommendedName>
</protein>
<keyword evidence="2" id="KW-1185">Reference proteome</keyword>
<dbReference type="SUPFAM" id="SSF53756">
    <property type="entry name" value="UDP-Glycosyltransferase/glycogen phosphorylase"/>
    <property type="match status" value="1"/>
</dbReference>
<comment type="caution">
    <text evidence="1">The sequence shown here is derived from an EMBL/GenBank/DDBJ whole genome shotgun (WGS) entry which is preliminary data.</text>
</comment>
<dbReference type="Proteomes" id="UP001500221">
    <property type="component" value="Unassembled WGS sequence"/>
</dbReference>
<dbReference type="Gene3D" id="3.40.50.2000">
    <property type="entry name" value="Glycogen Phosphorylase B"/>
    <property type="match status" value="1"/>
</dbReference>
<reference evidence="2" key="1">
    <citation type="journal article" date="2019" name="Int. J. Syst. Evol. Microbiol.">
        <title>The Global Catalogue of Microorganisms (GCM) 10K type strain sequencing project: providing services to taxonomists for standard genome sequencing and annotation.</title>
        <authorList>
            <consortium name="The Broad Institute Genomics Platform"/>
            <consortium name="The Broad Institute Genome Sequencing Center for Infectious Disease"/>
            <person name="Wu L."/>
            <person name="Ma J."/>
        </authorList>
    </citation>
    <scope>NUCLEOTIDE SEQUENCE [LARGE SCALE GENOMIC DNA]</scope>
    <source>
        <strain evidence="2">JCM 18459</strain>
    </source>
</reference>
<evidence type="ECO:0000313" key="1">
    <source>
        <dbReference type="EMBL" id="GAA5147569.1"/>
    </source>
</evidence>
<accession>A0ABP9PJA0</accession>
<evidence type="ECO:0000313" key="2">
    <source>
        <dbReference type="Proteomes" id="UP001500221"/>
    </source>
</evidence>
<sequence>MTERRLSVGGQMVRDSLAAVGYTAPPAVSLVETAAPRLRAHEVVLAQNAWCVLSGARFRELVEPYPRPIRARHVARRAVAAVNLRRASATVALSHAMGDLMAGRGLAPVVSPVTMPIDYLVERPRTERPSWVSPDRPFMLLPGSVTWYKRSDRVVDLARECREAGVETPLVILAGGDDGSGCLQFVQRSLGDQVLQGVVSRAEMRWLLENAEVTVVPSQLESLSFSLGEALLTSRRVLASRLPVHVEVADRVGRGPRWLPETGPIGIAEVLRWDPLDRAAVPPRPLIDEWHALASTLRQLADAWPA</sequence>
<evidence type="ECO:0008006" key="3">
    <source>
        <dbReference type="Google" id="ProtNLM"/>
    </source>
</evidence>